<keyword evidence="3" id="KW-0813">Transport</keyword>
<evidence type="ECO:0000256" key="1">
    <source>
        <dbReference type="ARBA" id="ARBA00004651"/>
    </source>
</evidence>
<dbReference type="OrthoDB" id="9807082at2"/>
<dbReference type="eggNOG" id="COG0730">
    <property type="taxonomic scope" value="Bacteria"/>
</dbReference>
<accession>E8MAU9</accession>
<keyword evidence="5 8" id="KW-0812">Transmembrane</keyword>
<evidence type="ECO:0000256" key="7">
    <source>
        <dbReference type="ARBA" id="ARBA00023136"/>
    </source>
</evidence>
<feature type="transmembrane region" description="Helical" evidence="8">
    <location>
        <begin position="179"/>
        <end position="198"/>
    </location>
</feature>
<keyword evidence="7 8" id="KW-0472">Membrane</keyword>
<gene>
    <name evidence="9" type="ORF">VISI1226_10637</name>
</gene>
<evidence type="ECO:0000313" key="9">
    <source>
        <dbReference type="EMBL" id="EGA68779.1"/>
    </source>
</evidence>
<evidence type="ECO:0000256" key="8">
    <source>
        <dbReference type="RuleBase" id="RU363041"/>
    </source>
</evidence>
<evidence type="ECO:0000256" key="2">
    <source>
        <dbReference type="ARBA" id="ARBA00009142"/>
    </source>
</evidence>
<dbReference type="Proteomes" id="UP000006228">
    <property type="component" value="Unassembled WGS sequence"/>
</dbReference>
<feature type="transmembrane region" description="Helical" evidence="8">
    <location>
        <begin position="233"/>
        <end position="250"/>
    </location>
</feature>
<sequence>MEWILLLGAGIVGGVINSIAGGGSFFTFPALMFVGLPPVVANATNTFAACAGYISGTYGFKKDIVQHTDKLIPIILWSLLGGGLGAYLLLSVDESVFVEAIPWLLLFATLLFLYGQQLNQWFASFAKRKGLSPIWATTTLAICLVLVSAYGGFFNAGLGVIVLSYLVLAGYTDINQMNGLKLLVSSSVSLVAIVIFVMDGSIDWLRGTVVMLGTLIGGYAAARLSRNVAQQHVKMFVAFSSALMTAYFFYDTYLSNTVIH</sequence>
<dbReference type="PANTHER" id="PTHR30269:SF0">
    <property type="entry name" value="MEMBRANE TRANSPORTER PROTEIN YFCA-RELATED"/>
    <property type="match status" value="1"/>
</dbReference>
<evidence type="ECO:0000256" key="5">
    <source>
        <dbReference type="ARBA" id="ARBA00022692"/>
    </source>
</evidence>
<organism evidence="9 10">
    <name type="scientific">Vibrio sinaloensis DSM 21326</name>
    <dbReference type="NCBI Taxonomy" id="945550"/>
    <lineage>
        <taxon>Bacteria</taxon>
        <taxon>Pseudomonadati</taxon>
        <taxon>Pseudomonadota</taxon>
        <taxon>Gammaproteobacteria</taxon>
        <taxon>Vibrionales</taxon>
        <taxon>Vibrionaceae</taxon>
        <taxon>Vibrio</taxon>
        <taxon>Vibrio oreintalis group</taxon>
    </lineage>
</organism>
<keyword evidence="4 8" id="KW-1003">Cell membrane</keyword>
<feature type="transmembrane region" description="Helical" evidence="8">
    <location>
        <begin position="39"/>
        <end position="59"/>
    </location>
</feature>
<comment type="caution">
    <text evidence="9">The sequence shown here is derived from an EMBL/GenBank/DDBJ whole genome shotgun (WGS) entry which is preliminary data.</text>
</comment>
<dbReference type="InterPro" id="IPR052017">
    <property type="entry name" value="TSUP"/>
</dbReference>
<dbReference type="EMBL" id="AEVT01000098">
    <property type="protein sequence ID" value="EGA68779.1"/>
    <property type="molecule type" value="Genomic_DNA"/>
</dbReference>
<evidence type="ECO:0000313" key="10">
    <source>
        <dbReference type="Proteomes" id="UP000006228"/>
    </source>
</evidence>
<dbReference type="GeneID" id="95570692"/>
<feature type="transmembrane region" description="Helical" evidence="8">
    <location>
        <begin position="7"/>
        <end position="33"/>
    </location>
</feature>
<comment type="similarity">
    <text evidence="2 8">Belongs to the 4-toluene sulfonate uptake permease (TSUP) (TC 2.A.102) family.</text>
</comment>
<keyword evidence="6 8" id="KW-1133">Transmembrane helix</keyword>
<reference evidence="9 10" key="1">
    <citation type="journal article" date="2012" name="Int. J. Syst. Evol. Microbiol.">
        <title>Vibrio caribbeanicus sp. nov., isolated from the marine sponge Scleritoderma cyanea.</title>
        <authorList>
            <person name="Hoffmann M."/>
            <person name="Monday S.R."/>
            <person name="Allard M.W."/>
            <person name="Strain E.A."/>
            <person name="Whittaker P."/>
            <person name="Naum M."/>
            <person name="McCarthy P.J."/>
            <person name="Lopez J.V."/>
            <person name="Fischer M."/>
            <person name="Brown E.W."/>
        </authorList>
    </citation>
    <scope>NUCLEOTIDE SEQUENCE [LARGE SCALE GENOMIC DNA]</scope>
    <source>
        <strain evidence="10">DSMZ 21326</strain>
    </source>
</reference>
<feature type="transmembrane region" description="Helical" evidence="8">
    <location>
        <begin position="204"/>
        <end position="221"/>
    </location>
</feature>
<protein>
    <recommendedName>
        <fullName evidence="8">Probable membrane transporter protein</fullName>
    </recommendedName>
</protein>
<name>E8MAU9_PHOS4</name>
<dbReference type="RefSeq" id="WP_008079690.1">
    <property type="nucleotide sequence ID" value="NZ_AEVT01000098.1"/>
</dbReference>
<evidence type="ECO:0000256" key="3">
    <source>
        <dbReference type="ARBA" id="ARBA00022448"/>
    </source>
</evidence>
<evidence type="ECO:0000256" key="6">
    <source>
        <dbReference type="ARBA" id="ARBA00022989"/>
    </source>
</evidence>
<feature type="transmembrane region" description="Helical" evidence="8">
    <location>
        <begin position="96"/>
        <end position="114"/>
    </location>
</feature>
<evidence type="ECO:0000256" key="4">
    <source>
        <dbReference type="ARBA" id="ARBA00022475"/>
    </source>
</evidence>
<dbReference type="GO" id="GO:0005886">
    <property type="term" value="C:plasma membrane"/>
    <property type="evidence" value="ECO:0007669"/>
    <property type="project" value="UniProtKB-SubCell"/>
</dbReference>
<proteinExistence type="inferred from homology"/>
<feature type="transmembrane region" description="Helical" evidence="8">
    <location>
        <begin position="156"/>
        <end position="172"/>
    </location>
</feature>
<feature type="transmembrane region" description="Helical" evidence="8">
    <location>
        <begin position="71"/>
        <end position="90"/>
    </location>
</feature>
<dbReference type="PANTHER" id="PTHR30269">
    <property type="entry name" value="TRANSMEMBRANE PROTEIN YFCA"/>
    <property type="match status" value="1"/>
</dbReference>
<comment type="subcellular location">
    <subcellularLocation>
        <location evidence="1 8">Cell membrane</location>
        <topology evidence="1 8">Multi-pass membrane protein</topology>
    </subcellularLocation>
</comment>
<dbReference type="Pfam" id="PF01925">
    <property type="entry name" value="TauE"/>
    <property type="match status" value="1"/>
</dbReference>
<dbReference type="AlphaFoldDB" id="E8MAU9"/>
<dbReference type="InterPro" id="IPR002781">
    <property type="entry name" value="TM_pro_TauE-like"/>
</dbReference>